<sequence>MIVRTRASLTVVIPRLPRALATAPVARQLVAGAALLAVVLALLAAFTEVGVVRAVLGVVLAVPAAALLIRAARRAQELTLGPAGVVTLARGALVVAVATLVGLDGAGQVALVSLALVAFGLDAVDGIVARRTGTATELGARFDMETDALLLLVLSVHVAVASHLWWAPALGLLRYAFVGAARVLPWLRGTLPVRRSAKAVAALQGVVLIVAAAGLLPGTVGHAVLALALAALLWSFGMSVVWLWRAADEHPVRWRAAGAALLSTVCAALVGVILVLPSDPVSMVPAAFLRLPIEVVLGVAVLALLSGRTRRITAAVAGLVLAVVGLLKLFDLGFVIFLDRPFDPVSDWVLLGNAQEFLRGTLGSAGAVFAAVLAAVLAVGLLVATARAVVRLGGLAARHRRIALPGAALLGTVWLVVWAVAGAQLVPGVPVAAADGVIQLRDRAVQIPASIADQRAFAAEIADDAYADVPDDQLLGALRGKDVVFAVVESYGRTALEDPEMAPRTTALLDDGDRRLDAAGFASRSGFLTSPISGGGSWLAHATLFSGLRIDDQRRHDALVTSDRLTLIRAFRDAGWETTAVMPGTTRAWPEADFYGHQRVHALDGLGYQGPPFSWSPMPDQYAMSAFSRLEHDRTDRGPLLAEIALTSSHAPWTPVPPMLPWDEIGDGSVYAPYAGDQRTFESIFAGDPDAIRQDYLDSTEYSLETVLGWIERSGDDDLVVVVLGDHQPASVVTGPEASRDVPVSVVTRDREVLDLIAGWDWSDGLRPPPAAPVWPMEEFRDRFLDAFGPAGPAGR</sequence>
<dbReference type="Proteomes" id="UP000194360">
    <property type="component" value="Unassembled WGS sequence"/>
</dbReference>
<dbReference type="GO" id="GO:0008654">
    <property type="term" value="P:phospholipid biosynthetic process"/>
    <property type="evidence" value="ECO:0007669"/>
    <property type="project" value="InterPro"/>
</dbReference>
<dbReference type="InterPro" id="IPR043130">
    <property type="entry name" value="CDP-OH_PTrfase_TM_dom"/>
</dbReference>
<dbReference type="InterPro" id="IPR048254">
    <property type="entry name" value="CDP_ALCOHOL_P_TRANSF_CS"/>
</dbReference>
<comment type="caution">
    <text evidence="4">The sequence shown here is derived from an EMBL/GenBank/DDBJ whole genome shotgun (WGS) entry which is preliminary data.</text>
</comment>
<evidence type="ECO:0000313" key="4">
    <source>
        <dbReference type="EMBL" id="OSY35622.1"/>
    </source>
</evidence>
<keyword evidence="3" id="KW-0812">Transmembrane</keyword>
<feature type="transmembrane region" description="Helical" evidence="3">
    <location>
        <begin position="25"/>
        <end position="46"/>
    </location>
</feature>
<feature type="transmembrane region" description="Helical" evidence="3">
    <location>
        <begin position="256"/>
        <end position="276"/>
    </location>
</feature>
<dbReference type="GO" id="GO:0016020">
    <property type="term" value="C:membrane"/>
    <property type="evidence" value="ECO:0007669"/>
    <property type="project" value="InterPro"/>
</dbReference>
<evidence type="ECO:0000256" key="3">
    <source>
        <dbReference type="SAM" id="Phobius"/>
    </source>
</evidence>
<dbReference type="InterPro" id="IPR000462">
    <property type="entry name" value="CDP-OH_P_trans"/>
</dbReference>
<feature type="transmembrane region" description="Helical" evidence="3">
    <location>
        <begin position="83"/>
        <end position="103"/>
    </location>
</feature>
<feature type="transmembrane region" description="Helical" evidence="3">
    <location>
        <begin position="52"/>
        <end position="71"/>
    </location>
</feature>
<dbReference type="GO" id="GO:0016780">
    <property type="term" value="F:phosphotransferase activity, for other substituted phosphate groups"/>
    <property type="evidence" value="ECO:0007669"/>
    <property type="project" value="InterPro"/>
</dbReference>
<dbReference type="SUPFAM" id="SSF53649">
    <property type="entry name" value="Alkaline phosphatase-like"/>
    <property type="match status" value="1"/>
</dbReference>
<evidence type="ECO:0000256" key="1">
    <source>
        <dbReference type="ARBA" id="ARBA00022679"/>
    </source>
</evidence>
<dbReference type="EMBL" id="MIGB01000049">
    <property type="protein sequence ID" value="OSY35622.1"/>
    <property type="molecule type" value="Genomic_DNA"/>
</dbReference>
<feature type="transmembrane region" description="Helical" evidence="3">
    <location>
        <begin position="367"/>
        <end position="390"/>
    </location>
</feature>
<feature type="transmembrane region" description="Helical" evidence="3">
    <location>
        <begin position="109"/>
        <end position="128"/>
    </location>
</feature>
<dbReference type="STRING" id="2074.BG845_05957"/>
<comment type="similarity">
    <text evidence="2">Belongs to the CDP-alcohol phosphatidyltransferase class-I family.</text>
</comment>
<dbReference type="InterPro" id="IPR017850">
    <property type="entry name" value="Alkaline_phosphatase_core_sf"/>
</dbReference>
<organism evidence="4 5">
    <name type="scientific">Pseudonocardia autotrophica</name>
    <name type="common">Amycolata autotrophica</name>
    <name type="synonym">Nocardia autotrophica</name>
    <dbReference type="NCBI Taxonomy" id="2074"/>
    <lineage>
        <taxon>Bacteria</taxon>
        <taxon>Bacillati</taxon>
        <taxon>Actinomycetota</taxon>
        <taxon>Actinomycetes</taxon>
        <taxon>Pseudonocardiales</taxon>
        <taxon>Pseudonocardiaceae</taxon>
        <taxon>Pseudonocardia</taxon>
    </lineage>
</organism>
<keyword evidence="5" id="KW-1185">Reference proteome</keyword>
<name>A0A1Y2MKD9_PSEAH</name>
<protein>
    <submittedName>
        <fullName evidence="4">CDP-alcohol phosphatidyltransferase</fullName>
    </submittedName>
</protein>
<proteinExistence type="inferred from homology"/>
<feature type="transmembrane region" description="Helical" evidence="3">
    <location>
        <begin position="312"/>
        <end position="338"/>
    </location>
</feature>
<evidence type="ECO:0000256" key="2">
    <source>
        <dbReference type="RuleBase" id="RU003750"/>
    </source>
</evidence>
<accession>A0A1Y2MKD9</accession>
<dbReference type="PROSITE" id="PS00379">
    <property type="entry name" value="CDP_ALCOHOL_P_TRANSF"/>
    <property type="match status" value="1"/>
</dbReference>
<keyword evidence="1 2" id="KW-0808">Transferase</keyword>
<keyword evidence="3" id="KW-1133">Transmembrane helix</keyword>
<evidence type="ECO:0000313" key="5">
    <source>
        <dbReference type="Proteomes" id="UP000194360"/>
    </source>
</evidence>
<dbReference type="AlphaFoldDB" id="A0A1Y2MKD9"/>
<feature type="transmembrane region" description="Helical" evidence="3">
    <location>
        <begin position="223"/>
        <end position="244"/>
    </location>
</feature>
<feature type="transmembrane region" description="Helical" evidence="3">
    <location>
        <begin position="402"/>
        <end position="421"/>
    </location>
</feature>
<reference evidence="4 5" key="1">
    <citation type="submission" date="2016-09" db="EMBL/GenBank/DDBJ databases">
        <title>Pseudonocardia autotrophica DSM535, a candidate organism with high potential of specific P450 cytochromes.</title>
        <authorList>
            <person name="Grumaz C."/>
            <person name="Vainshtein Y."/>
            <person name="Kirstahler P."/>
            <person name="Sohn K."/>
        </authorList>
    </citation>
    <scope>NUCLEOTIDE SEQUENCE [LARGE SCALE GENOMIC DNA]</scope>
    <source>
        <strain evidence="4 5">DSM 535</strain>
    </source>
</reference>
<gene>
    <name evidence="4" type="ORF">BG845_05957</name>
</gene>
<keyword evidence="3" id="KW-0472">Membrane</keyword>
<feature type="transmembrane region" description="Helical" evidence="3">
    <location>
        <begin position="282"/>
        <end position="305"/>
    </location>
</feature>
<dbReference type="Gene3D" id="1.20.120.1760">
    <property type="match status" value="1"/>
</dbReference>
<dbReference type="Gene3D" id="3.40.720.10">
    <property type="entry name" value="Alkaline Phosphatase, subunit A"/>
    <property type="match status" value="1"/>
</dbReference>
<feature type="transmembrane region" description="Helical" evidence="3">
    <location>
        <begin position="148"/>
        <end position="166"/>
    </location>
</feature>
<dbReference type="Pfam" id="PF01066">
    <property type="entry name" value="CDP-OH_P_transf"/>
    <property type="match status" value="1"/>
</dbReference>